<name>A0A9K3CQE2_9EUKA</name>
<reference evidence="2 3" key="1">
    <citation type="journal article" date="2018" name="PLoS ONE">
        <title>The draft genome of Kipferlia bialata reveals reductive genome evolution in fornicate parasites.</title>
        <authorList>
            <person name="Tanifuji G."/>
            <person name="Takabayashi S."/>
            <person name="Kume K."/>
            <person name="Takagi M."/>
            <person name="Nakayama T."/>
            <person name="Kamikawa R."/>
            <person name="Inagaki Y."/>
            <person name="Hashimoto T."/>
        </authorList>
    </citation>
    <scope>NUCLEOTIDE SEQUENCE [LARGE SCALE GENOMIC DNA]</scope>
    <source>
        <strain evidence="2">NY0173</strain>
    </source>
</reference>
<protein>
    <submittedName>
        <fullName evidence="2">Uncharacterized protein</fullName>
    </submittedName>
</protein>
<proteinExistence type="predicted"/>
<sequence length="325" mass="35763">MFVLCAHSRSLPVSGVTRGSVSPTNPTFQGSASTTPLKEPTLQYSLDRLTSATLNGCTYCIDTDLHKVNVLDHATQEWSTIRHRRPDCHAPPGSRVNAYAFAVDGTLYALVWGVQSNRELVGSLLRYTGDPTCKTGLTLTCQPVAPTLVTLHYAGVCGDRLYCLGKKTPLDHLGCKHKGPLKGYGDTCFHSFSPSTLEWERLRPFPRPDLVPSVPKGTSVIPSALITLGRFLLWVRSIQTAEIGRDLWLYDTISDEWVEVGRGSSPKPHPNDTNRYRSYAASQRMCDSFGVVSFGEGTTILYPLRVTGVKSMVVSLNTDMVMMYS</sequence>
<dbReference type="Proteomes" id="UP000265618">
    <property type="component" value="Unassembled WGS sequence"/>
</dbReference>
<gene>
    <name evidence="2" type="ORF">KIPB_001240</name>
</gene>
<evidence type="ECO:0000256" key="1">
    <source>
        <dbReference type="SAM" id="MobiDB-lite"/>
    </source>
</evidence>
<dbReference type="InterPro" id="IPR015915">
    <property type="entry name" value="Kelch-typ_b-propeller"/>
</dbReference>
<comment type="caution">
    <text evidence="2">The sequence shown here is derived from an EMBL/GenBank/DDBJ whole genome shotgun (WGS) entry which is preliminary data.</text>
</comment>
<dbReference type="Gene3D" id="2.120.10.80">
    <property type="entry name" value="Kelch-type beta propeller"/>
    <property type="match status" value="1"/>
</dbReference>
<organism evidence="2 3">
    <name type="scientific">Kipferlia bialata</name>
    <dbReference type="NCBI Taxonomy" id="797122"/>
    <lineage>
        <taxon>Eukaryota</taxon>
        <taxon>Metamonada</taxon>
        <taxon>Carpediemonas-like organisms</taxon>
        <taxon>Kipferlia</taxon>
    </lineage>
</organism>
<evidence type="ECO:0000313" key="2">
    <source>
        <dbReference type="EMBL" id="GIQ80440.1"/>
    </source>
</evidence>
<feature type="region of interest" description="Disordered" evidence="1">
    <location>
        <begin position="15"/>
        <end position="35"/>
    </location>
</feature>
<keyword evidence="3" id="KW-1185">Reference proteome</keyword>
<dbReference type="EMBL" id="BDIP01000171">
    <property type="protein sequence ID" value="GIQ80440.1"/>
    <property type="molecule type" value="Genomic_DNA"/>
</dbReference>
<evidence type="ECO:0000313" key="3">
    <source>
        <dbReference type="Proteomes" id="UP000265618"/>
    </source>
</evidence>
<dbReference type="SUPFAM" id="SSF50965">
    <property type="entry name" value="Galactose oxidase, central domain"/>
    <property type="match status" value="1"/>
</dbReference>
<accession>A0A9K3CQE2</accession>
<dbReference type="AlphaFoldDB" id="A0A9K3CQE2"/>
<feature type="compositionally biased region" description="Polar residues" evidence="1">
    <location>
        <begin position="17"/>
        <end position="35"/>
    </location>
</feature>
<dbReference type="InterPro" id="IPR011043">
    <property type="entry name" value="Gal_Oxase/kelch_b-propeller"/>
</dbReference>